<dbReference type="EMBL" id="FOQD01000007">
    <property type="protein sequence ID" value="SFI26665.1"/>
    <property type="molecule type" value="Genomic_DNA"/>
</dbReference>
<gene>
    <name evidence="2" type="ORF">SAMN05421753_107120</name>
</gene>
<evidence type="ECO:0000313" key="3">
    <source>
        <dbReference type="Proteomes" id="UP000199518"/>
    </source>
</evidence>
<keyword evidence="1" id="KW-0472">Membrane</keyword>
<protein>
    <submittedName>
        <fullName evidence="2">Putative transmembrane protein (PGPGW)</fullName>
    </submittedName>
</protein>
<feature type="transmembrane region" description="Helical" evidence="1">
    <location>
        <begin position="52"/>
        <end position="78"/>
    </location>
</feature>
<dbReference type="RefSeq" id="WP_092049944.1">
    <property type="nucleotide sequence ID" value="NZ_FOQD01000007.1"/>
</dbReference>
<evidence type="ECO:0000256" key="1">
    <source>
        <dbReference type="SAM" id="Phobius"/>
    </source>
</evidence>
<dbReference type="STRING" id="1576369.SAMN05421753_107120"/>
<accession>A0A1I3GSZ4</accession>
<feature type="transmembrane region" description="Helical" evidence="1">
    <location>
        <begin position="7"/>
        <end position="32"/>
    </location>
</feature>
<dbReference type="Pfam" id="PF09656">
    <property type="entry name" value="PGPGW"/>
    <property type="match status" value="1"/>
</dbReference>
<keyword evidence="1" id="KW-1133">Transmembrane helix</keyword>
<reference evidence="3" key="1">
    <citation type="submission" date="2016-10" db="EMBL/GenBank/DDBJ databases">
        <authorList>
            <person name="Varghese N."/>
            <person name="Submissions S."/>
        </authorList>
    </citation>
    <scope>NUCLEOTIDE SEQUENCE [LARGE SCALE GENOMIC DNA]</scope>
    <source>
        <strain evidence="3">DSM 26348</strain>
    </source>
</reference>
<dbReference type="InterPro" id="IPR019099">
    <property type="entry name" value="Uncharacterised_PGPGW_TM"/>
</dbReference>
<dbReference type="Proteomes" id="UP000199518">
    <property type="component" value="Unassembled WGS sequence"/>
</dbReference>
<sequence length="136" mass="14774">MLQLLEVWSALAVGVALAVSLLGIAGATWMIVAMPADYFLRSSDRPHSRHPALHLLWVVVRNILGIALLALGIAMLVLPGQGLLTMLLGLSLMDFPGKRKLLHRALALKSVQRSLNWIRRKGGQPPLQFPSDSTPA</sequence>
<dbReference type="OrthoDB" id="9800130at2"/>
<organism evidence="2 3">
    <name type="scientific">Planctomicrobium piriforme</name>
    <dbReference type="NCBI Taxonomy" id="1576369"/>
    <lineage>
        <taxon>Bacteria</taxon>
        <taxon>Pseudomonadati</taxon>
        <taxon>Planctomycetota</taxon>
        <taxon>Planctomycetia</taxon>
        <taxon>Planctomycetales</taxon>
        <taxon>Planctomycetaceae</taxon>
        <taxon>Planctomicrobium</taxon>
    </lineage>
</organism>
<proteinExistence type="predicted"/>
<keyword evidence="1 2" id="KW-0812">Transmembrane</keyword>
<name>A0A1I3GSZ4_9PLAN</name>
<keyword evidence="3" id="KW-1185">Reference proteome</keyword>
<dbReference type="AlphaFoldDB" id="A0A1I3GSZ4"/>
<evidence type="ECO:0000313" key="2">
    <source>
        <dbReference type="EMBL" id="SFI26665.1"/>
    </source>
</evidence>